<gene>
    <name evidence="1" type="ORF">NE237_021159</name>
</gene>
<dbReference type="InterPro" id="IPR052147">
    <property type="entry name" value="PP2-like/Lectin"/>
</dbReference>
<protein>
    <recommendedName>
        <fullName evidence="3">Phloem protein 2</fullName>
    </recommendedName>
</protein>
<keyword evidence="2" id="KW-1185">Reference proteome</keyword>
<evidence type="ECO:0000313" key="1">
    <source>
        <dbReference type="EMBL" id="KAJ4961249.1"/>
    </source>
</evidence>
<dbReference type="PANTHER" id="PTHR48478:SF1">
    <property type="entry name" value="LECTIN-LIKE"/>
    <property type="match status" value="1"/>
</dbReference>
<dbReference type="InterPro" id="IPR025886">
    <property type="entry name" value="PP2-like"/>
</dbReference>
<dbReference type="Proteomes" id="UP001141806">
    <property type="component" value="Unassembled WGS sequence"/>
</dbReference>
<sequence length="228" mass="26036">MLQQYCKKTQLIYNEIVSNTRSMSMDELPHNCEAIMEHADPPGLGTSMEKLLDRLRCGVFLDENRQKYWIDGKTGYNCFMVFARDLSITWGNDNRYWNWASFQETSNVFVDIASLTNVCWLEVRGKLDTSNLSPGVKYVVTFVISLKNTANGWNVPVNFELILPDGTKQERKEDFPSKPKGQLLEILVGEFETGREIEGDVKFSLIEINGGLWKSGLVLKGVRIQPKK</sequence>
<name>A0A9Q0K2C4_9MAGN</name>
<dbReference type="GO" id="GO:0030246">
    <property type="term" value="F:carbohydrate binding"/>
    <property type="evidence" value="ECO:0007669"/>
    <property type="project" value="InterPro"/>
</dbReference>
<reference evidence="1" key="1">
    <citation type="journal article" date="2023" name="Plant J.">
        <title>The genome of the king protea, Protea cynaroides.</title>
        <authorList>
            <person name="Chang J."/>
            <person name="Duong T.A."/>
            <person name="Schoeman C."/>
            <person name="Ma X."/>
            <person name="Roodt D."/>
            <person name="Barker N."/>
            <person name="Li Z."/>
            <person name="Van de Peer Y."/>
            <person name="Mizrachi E."/>
        </authorList>
    </citation>
    <scope>NUCLEOTIDE SEQUENCE</scope>
    <source>
        <tissue evidence="1">Young leaves</tissue>
    </source>
</reference>
<evidence type="ECO:0000313" key="2">
    <source>
        <dbReference type="Proteomes" id="UP001141806"/>
    </source>
</evidence>
<proteinExistence type="predicted"/>
<accession>A0A9Q0K2C4</accession>
<dbReference type="Pfam" id="PF14299">
    <property type="entry name" value="PP2"/>
    <property type="match status" value="1"/>
</dbReference>
<organism evidence="1 2">
    <name type="scientific">Protea cynaroides</name>
    <dbReference type="NCBI Taxonomy" id="273540"/>
    <lineage>
        <taxon>Eukaryota</taxon>
        <taxon>Viridiplantae</taxon>
        <taxon>Streptophyta</taxon>
        <taxon>Embryophyta</taxon>
        <taxon>Tracheophyta</taxon>
        <taxon>Spermatophyta</taxon>
        <taxon>Magnoliopsida</taxon>
        <taxon>Proteales</taxon>
        <taxon>Proteaceae</taxon>
        <taxon>Protea</taxon>
    </lineage>
</organism>
<evidence type="ECO:0008006" key="3">
    <source>
        <dbReference type="Google" id="ProtNLM"/>
    </source>
</evidence>
<dbReference type="EMBL" id="JAMYWD010000009">
    <property type="protein sequence ID" value="KAJ4961249.1"/>
    <property type="molecule type" value="Genomic_DNA"/>
</dbReference>
<dbReference type="AlphaFoldDB" id="A0A9Q0K2C4"/>
<comment type="caution">
    <text evidence="1">The sequence shown here is derived from an EMBL/GenBank/DDBJ whole genome shotgun (WGS) entry which is preliminary data.</text>
</comment>
<dbReference type="OrthoDB" id="533833at2759"/>
<dbReference type="PANTHER" id="PTHR48478">
    <property type="entry name" value="LECTIN-LIKE"/>
    <property type="match status" value="1"/>
</dbReference>